<evidence type="ECO:0000313" key="3">
    <source>
        <dbReference type="Proteomes" id="UP000154968"/>
    </source>
</evidence>
<proteinExistence type="predicted"/>
<dbReference type="InterPro" id="IPR036249">
    <property type="entry name" value="Thioredoxin-like_sf"/>
</dbReference>
<keyword evidence="3" id="KW-1185">Reference proteome</keyword>
<dbReference type="GeneID" id="16414457"/>
<dbReference type="Proteomes" id="UP000154968">
    <property type="component" value="Segment"/>
</dbReference>
<dbReference type="Gene3D" id="3.40.30.10">
    <property type="entry name" value="Glutaredoxin"/>
    <property type="match status" value="1"/>
</dbReference>
<dbReference type="Pfam" id="PF00085">
    <property type="entry name" value="Thioredoxin"/>
    <property type="match status" value="1"/>
</dbReference>
<dbReference type="RefSeq" id="YP_008357416.1">
    <property type="nucleotide sequence ID" value="NC_021901.1"/>
</dbReference>
<feature type="domain" description="Thioredoxin" evidence="1">
    <location>
        <begin position="1"/>
        <end position="118"/>
    </location>
</feature>
<evidence type="ECO:0000259" key="1">
    <source>
        <dbReference type="PROSITE" id="PS51352"/>
    </source>
</evidence>
<evidence type="ECO:0000313" key="2">
    <source>
        <dbReference type="EMBL" id="CCV01795.1"/>
    </source>
</evidence>
<dbReference type="EMBL" id="HF920633">
    <property type="protein sequence ID" value="CCV01795.1"/>
    <property type="molecule type" value="Genomic_DNA"/>
</dbReference>
<accession>S6DF73</accession>
<dbReference type="PROSITE" id="PS51352">
    <property type="entry name" value="THIOREDOXIN_2"/>
    <property type="match status" value="1"/>
</dbReference>
<dbReference type="SUPFAM" id="SSF52833">
    <property type="entry name" value="Thioredoxin-like"/>
    <property type="match status" value="1"/>
</dbReference>
<gene>
    <name evidence="2" type="primary">118R</name>
    <name evidence="2" type="ORF">IIV22_118R</name>
</gene>
<dbReference type="InterPro" id="IPR013766">
    <property type="entry name" value="Thioredoxin_domain"/>
</dbReference>
<organism evidence="2 3">
    <name type="scientific">Invertebrate iridescent virus 22</name>
    <dbReference type="NCBI Taxonomy" id="345198"/>
    <lineage>
        <taxon>Viruses</taxon>
        <taxon>Varidnaviria</taxon>
        <taxon>Bamfordvirae</taxon>
        <taxon>Nucleocytoviricota</taxon>
        <taxon>Megaviricetes</taxon>
        <taxon>Pimascovirales</taxon>
        <taxon>Pimascovirales incertae sedis</taxon>
        <taxon>Iridoviridae</taxon>
        <taxon>Betairidovirinae</taxon>
        <taxon>Chloriridovirus</taxon>
        <taxon>Chloriridovirus simulium1</taxon>
    </lineage>
</organism>
<dbReference type="KEGG" id="vg:16414457"/>
<sequence>MYLLPPIIYLESKDFTNNGNLKHFKNKTCVVMIQANYCGHCTDAKPHFQKFANNNKNIVCLTIEGDGEDPDVKKMVNLITKIKPSFQGFPDYLLYKNGKLINKEINGRTEEALNEYIK</sequence>
<name>S6DF73_9VIRU</name>
<protein>
    <submittedName>
        <fullName evidence="2">Thioredoxin-like</fullName>
    </submittedName>
</protein>
<reference evidence="2 3" key="1">
    <citation type="journal article" date="2013" name="J. Gen. Virol.">
        <title>Complete genome sequence of invertebrate iridescent virus 22 isolated from a blackfly larva.</title>
        <authorList>
            <person name="Piegu B."/>
            <person name="Guizard S."/>
            <person name="Spears T."/>
            <person name="Cruaud C."/>
            <person name="Couloux A."/>
            <person name="Bideshi D.K."/>
            <person name="Federici B.A."/>
            <person name="Bigot Y."/>
        </authorList>
    </citation>
    <scope>NUCLEOTIDE SEQUENCE [LARGE SCALE GENOMIC DNA]</scope>
</reference>